<keyword evidence="6 9" id="KW-0324">Glycolysis</keyword>
<dbReference type="SUPFAM" id="SSF53649">
    <property type="entry name" value="Alkaline phosphatase-like"/>
    <property type="match status" value="1"/>
</dbReference>
<evidence type="ECO:0000256" key="1">
    <source>
        <dbReference type="ARBA" id="ARBA00000370"/>
    </source>
</evidence>
<feature type="binding site" evidence="9 13">
    <location>
        <position position="443"/>
    </location>
    <ligand>
        <name>Mn(2+)</name>
        <dbReference type="ChEBI" id="CHEBI:29035"/>
        <label>2</label>
    </ligand>
</feature>
<dbReference type="InterPro" id="IPR036646">
    <property type="entry name" value="PGAM_B_sf"/>
</dbReference>
<dbReference type="GO" id="GO:0006096">
    <property type="term" value="P:glycolytic process"/>
    <property type="evidence" value="ECO:0007669"/>
    <property type="project" value="UniProtKB-UniRule"/>
</dbReference>
<dbReference type="Gene3D" id="3.40.1450.10">
    <property type="entry name" value="BPG-independent phosphoglycerate mutase, domain B"/>
    <property type="match status" value="1"/>
</dbReference>
<evidence type="ECO:0000256" key="3">
    <source>
        <dbReference type="ARBA" id="ARBA00004798"/>
    </source>
</evidence>
<evidence type="ECO:0000259" key="14">
    <source>
        <dbReference type="Pfam" id="PF01676"/>
    </source>
</evidence>
<feature type="domain" description="BPG-independent PGAM N-terminal" evidence="15">
    <location>
        <begin position="82"/>
        <end position="297"/>
    </location>
</feature>
<evidence type="ECO:0000256" key="7">
    <source>
        <dbReference type="ARBA" id="ARBA00023211"/>
    </source>
</evidence>
<feature type="binding site" evidence="9 13">
    <location>
        <position position="460"/>
    </location>
    <ligand>
        <name>Mn(2+)</name>
        <dbReference type="ChEBI" id="CHEBI:29035"/>
        <label>1</label>
    </ligand>
</feature>
<proteinExistence type="inferred from homology"/>
<dbReference type="GO" id="GO:0004619">
    <property type="term" value="F:phosphoglycerate mutase activity"/>
    <property type="evidence" value="ECO:0007669"/>
    <property type="project" value="UniProtKB-UniRule"/>
</dbReference>
<dbReference type="InterPro" id="IPR017850">
    <property type="entry name" value="Alkaline_phosphatase_core_sf"/>
</dbReference>
<feature type="binding site" evidence="9 13">
    <location>
        <position position="12"/>
    </location>
    <ligand>
        <name>Mn(2+)</name>
        <dbReference type="ChEBI" id="CHEBI:29035"/>
        <label>2</label>
    </ligand>
</feature>
<evidence type="ECO:0000313" key="17">
    <source>
        <dbReference type="Proteomes" id="UP000886758"/>
    </source>
</evidence>
<evidence type="ECO:0000259" key="15">
    <source>
        <dbReference type="Pfam" id="PF06415"/>
    </source>
</evidence>
<organism evidence="16 17">
    <name type="scientific">Candidatus Pelethenecus faecipullorum</name>
    <dbReference type="NCBI Taxonomy" id="2840900"/>
    <lineage>
        <taxon>Bacteria</taxon>
        <taxon>Bacillati</taxon>
        <taxon>Mycoplasmatota</taxon>
        <taxon>Mollicutes</taxon>
        <taxon>Candidatus Pelethenecus</taxon>
    </lineage>
</organism>
<feature type="binding site" evidence="9 12">
    <location>
        <begin position="153"/>
        <end position="154"/>
    </location>
    <ligand>
        <name>substrate</name>
    </ligand>
</feature>
<evidence type="ECO:0000256" key="9">
    <source>
        <dbReference type="HAMAP-Rule" id="MF_01038"/>
    </source>
</evidence>
<evidence type="ECO:0000256" key="2">
    <source>
        <dbReference type="ARBA" id="ARBA00002315"/>
    </source>
</evidence>
<accession>A0A9D1GQY1</accession>
<reference evidence="16" key="2">
    <citation type="journal article" date="2021" name="PeerJ">
        <title>Extensive microbial diversity within the chicken gut microbiome revealed by metagenomics and culture.</title>
        <authorList>
            <person name="Gilroy R."/>
            <person name="Ravi A."/>
            <person name="Getino M."/>
            <person name="Pursley I."/>
            <person name="Horton D.L."/>
            <person name="Alikhan N.F."/>
            <person name="Baker D."/>
            <person name="Gharbi K."/>
            <person name="Hall N."/>
            <person name="Watson M."/>
            <person name="Adriaenssens E.M."/>
            <person name="Foster-Nyarko E."/>
            <person name="Jarju S."/>
            <person name="Secka A."/>
            <person name="Antonio M."/>
            <person name="Oren A."/>
            <person name="Chaudhuri R.R."/>
            <person name="La Ragione R."/>
            <person name="Hildebrand F."/>
            <person name="Pallen M.J."/>
        </authorList>
    </citation>
    <scope>NUCLEOTIDE SEQUENCE</scope>
    <source>
        <strain evidence="16">ChiW17-6978</strain>
    </source>
</reference>
<dbReference type="PANTHER" id="PTHR31637">
    <property type="entry name" value="2,3-BISPHOSPHOGLYCERATE-INDEPENDENT PHOSPHOGLYCERATE MUTASE"/>
    <property type="match status" value="1"/>
</dbReference>
<comment type="catalytic activity">
    <reaction evidence="1 9">
        <text>(2R)-2-phosphoglycerate = (2R)-3-phosphoglycerate</text>
        <dbReference type="Rhea" id="RHEA:15901"/>
        <dbReference type="ChEBI" id="CHEBI:58272"/>
        <dbReference type="ChEBI" id="CHEBI:58289"/>
        <dbReference type="EC" id="5.4.2.12"/>
    </reaction>
</comment>
<dbReference type="PANTHER" id="PTHR31637:SF0">
    <property type="entry name" value="2,3-BISPHOSPHOGLYCERATE-INDEPENDENT PHOSPHOGLYCERATE MUTASE"/>
    <property type="match status" value="1"/>
</dbReference>
<feature type="binding site" evidence="9 12">
    <location>
        <position position="334"/>
    </location>
    <ligand>
        <name>substrate</name>
    </ligand>
</feature>
<feature type="binding site" evidence="9 12">
    <location>
        <position position="187"/>
    </location>
    <ligand>
        <name>substrate</name>
    </ligand>
</feature>
<evidence type="ECO:0000256" key="5">
    <source>
        <dbReference type="ARBA" id="ARBA00022723"/>
    </source>
</evidence>
<evidence type="ECO:0000256" key="11">
    <source>
        <dbReference type="PIRSR" id="PIRSR001492-1"/>
    </source>
</evidence>
<comment type="pathway">
    <text evidence="3 9">Carbohydrate degradation; glycolysis; pyruvate from D-glyceraldehyde 3-phosphate: step 3/5.</text>
</comment>
<dbReference type="SUPFAM" id="SSF64158">
    <property type="entry name" value="2,3-Bisphosphoglycerate-independent phosphoglycerate mutase, substrate-binding domain"/>
    <property type="match status" value="1"/>
</dbReference>
<dbReference type="Pfam" id="PF06415">
    <property type="entry name" value="iPGM_N"/>
    <property type="match status" value="1"/>
</dbReference>
<protein>
    <recommendedName>
        <fullName evidence="9 10">2,3-bisphosphoglycerate-independent phosphoglycerate mutase</fullName>
        <shortName evidence="9">BPG-independent PGAM</shortName>
        <shortName evidence="9">Phosphoglyceromutase</shortName>
        <shortName evidence="9">iPGM</shortName>
        <ecNumber evidence="9 10">5.4.2.12</ecNumber>
    </recommendedName>
</protein>
<dbReference type="EMBL" id="DVLF01000105">
    <property type="protein sequence ID" value="HIT50047.1"/>
    <property type="molecule type" value="Genomic_DNA"/>
</dbReference>
<dbReference type="GO" id="GO:0030145">
    <property type="term" value="F:manganese ion binding"/>
    <property type="evidence" value="ECO:0007669"/>
    <property type="project" value="UniProtKB-UniRule"/>
</dbReference>
<dbReference type="PIRSF" id="PIRSF001492">
    <property type="entry name" value="IPGAM"/>
    <property type="match status" value="1"/>
</dbReference>
<evidence type="ECO:0000256" key="10">
    <source>
        <dbReference type="NCBIfam" id="TIGR01307"/>
    </source>
</evidence>
<evidence type="ECO:0000256" key="6">
    <source>
        <dbReference type="ARBA" id="ARBA00023152"/>
    </source>
</evidence>
<feature type="binding site" evidence="9 13">
    <location>
        <position position="62"/>
    </location>
    <ligand>
        <name>Mn(2+)</name>
        <dbReference type="ChEBI" id="CHEBI:29035"/>
        <label>2</label>
    </ligand>
</feature>
<feature type="binding site" evidence="9 12">
    <location>
        <position position="123"/>
    </location>
    <ligand>
        <name>substrate</name>
    </ligand>
</feature>
<dbReference type="CDD" id="cd16010">
    <property type="entry name" value="iPGM"/>
    <property type="match status" value="1"/>
</dbReference>
<feature type="binding site" evidence="9 13">
    <location>
        <position position="442"/>
    </location>
    <ligand>
        <name>Mn(2+)</name>
        <dbReference type="ChEBI" id="CHEBI:29035"/>
        <label>2</label>
    </ligand>
</feature>
<keyword evidence="7 9" id="KW-0464">Manganese</keyword>
<comment type="function">
    <text evidence="2 9">Catalyzes the interconversion of 2-phosphoglycerate and 3-phosphoglycerate.</text>
</comment>
<dbReference type="GO" id="GO:0006007">
    <property type="term" value="P:glucose catabolic process"/>
    <property type="evidence" value="ECO:0007669"/>
    <property type="project" value="InterPro"/>
</dbReference>
<dbReference type="InterPro" id="IPR006124">
    <property type="entry name" value="Metalloenzyme"/>
</dbReference>
<evidence type="ECO:0000313" key="16">
    <source>
        <dbReference type="EMBL" id="HIT50047.1"/>
    </source>
</evidence>
<dbReference type="Proteomes" id="UP000886758">
    <property type="component" value="Unassembled WGS sequence"/>
</dbReference>
<gene>
    <name evidence="9" type="primary">gpmI</name>
    <name evidence="16" type="ORF">IAD46_03370</name>
</gene>
<name>A0A9D1GQY1_9MOLU</name>
<feature type="binding site" evidence="9 12">
    <location>
        <begin position="252"/>
        <end position="255"/>
    </location>
    <ligand>
        <name>substrate</name>
    </ligand>
</feature>
<keyword evidence="8 9" id="KW-0413">Isomerase</keyword>
<dbReference type="GO" id="GO:0005829">
    <property type="term" value="C:cytosol"/>
    <property type="evidence" value="ECO:0007669"/>
    <property type="project" value="TreeGrafter"/>
</dbReference>
<reference evidence="16" key="1">
    <citation type="submission" date="2020-10" db="EMBL/GenBank/DDBJ databases">
        <authorList>
            <person name="Gilroy R."/>
        </authorList>
    </citation>
    <scope>NUCLEOTIDE SEQUENCE</scope>
    <source>
        <strain evidence="16">ChiW17-6978</strain>
    </source>
</reference>
<feature type="binding site" evidence="9 13">
    <location>
        <position position="405"/>
    </location>
    <ligand>
        <name>Mn(2+)</name>
        <dbReference type="ChEBI" id="CHEBI:29035"/>
        <label>1</label>
    </ligand>
</feature>
<dbReference type="InterPro" id="IPR005995">
    <property type="entry name" value="Pgm_bpd_ind"/>
</dbReference>
<evidence type="ECO:0000256" key="8">
    <source>
        <dbReference type="ARBA" id="ARBA00023235"/>
    </source>
</evidence>
<dbReference type="EC" id="5.4.2.12" evidence="9 10"/>
<feature type="binding site" evidence="9 13">
    <location>
        <position position="401"/>
    </location>
    <ligand>
        <name>Mn(2+)</name>
        <dbReference type="ChEBI" id="CHEBI:29035"/>
        <label>1</label>
    </ligand>
</feature>
<comment type="caution">
    <text evidence="16">The sequence shown here is derived from an EMBL/GenBank/DDBJ whole genome shotgun (WGS) entry which is preliminary data.</text>
</comment>
<comment type="similarity">
    <text evidence="4 9">Belongs to the BPG-independent phosphoglycerate mutase family.</text>
</comment>
<feature type="active site" description="Phosphoserine intermediate" evidence="9 11">
    <location>
        <position position="62"/>
    </location>
</feature>
<keyword evidence="5 9" id="KW-0479">Metal-binding</keyword>
<comment type="cofactor">
    <cofactor evidence="9">
        <name>Mn(2+)</name>
        <dbReference type="ChEBI" id="CHEBI:29035"/>
    </cofactor>
    <text evidence="9">Binds 2 manganese ions per subunit.</text>
</comment>
<dbReference type="NCBIfam" id="TIGR01307">
    <property type="entry name" value="pgm_bpd_ind"/>
    <property type="match status" value="1"/>
</dbReference>
<dbReference type="Pfam" id="PF01676">
    <property type="entry name" value="Metalloenzyme"/>
    <property type="match status" value="1"/>
</dbReference>
<evidence type="ECO:0000256" key="13">
    <source>
        <dbReference type="PIRSR" id="PIRSR001492-3"/>
    </source>
</evidence>
<comment type="subunit">
    <text evidence="9">Monomer.</text>
</comment>
<dbReference type="Gene3D" id="3.40.720.10">
    <property type="entry name" value="Alkaline Phosphatase, subunit A"/>
    <property type="match status" value="1"/>
</dbReference>
<evidence type="ECO:0000256" key="12">
    <source>
        <dbReference type="PIRSR" id="PIRSR001492-2"/>
    </source>
</evidence>
<sequence length="509" mass="55324">MKHRPVVLIIMDGYGLCQPSASNAVSLASKPNLDRIFKTYDTKTLEASGEAVGLPEGQMGNSEVGHMNIGAGRIVWQSLSRINNAIKTGELDRNEAILKAIERAKCNHKKFHIFGLCSDGGVHSHTAHIIAIAKLAQKMGIDRVYYHAFLDGRDVAPKSAAVYLEKIMNEGKVTVATVGGRYYGMDRDKNYDRIQLAFDAMTAKKGPVFSDPFSGIEAAYQEGITDEFIKPFIVCEDGMVEDGDSVVFANFRPDRAIQIATCISNPEGIVYNAEKPYRMDLSHAPHDVFFVSMMKYADSVKGPLAFGLQKLTNLFGDVVSAAGLKQLRIAETEKYAHVTFFFDGGADRQIEGATRILVNSPKVATYDLKPEMSAFEVCDRVVEAILAKTYDCIILNFANCDMVGHTGVIPAAVQAVEAVDTCVGRVQQALDEVGGVALITADHGNAEQMVDAEGKPYTAHTTNLVPVVVTDQAIRLKNGILSDIAPTLLELLGIDKPAEMTSESLIVKK</sequence>
<dbReference type="HAMAP" id="MF_01038">
    <property type="entry name" value="GpmI"/>
    <property type="match status" value="1"/>
</dbReference>
<dbReference type="AlphaFoldDB" id="A0A9D1GQY1"/>
<feature type="binding site" evidence="9 12">
    <location>
        <position position="181"/>
    </location>
    <ligand>
        <name>substrate</name>
    </ligand>
</feature>
<feature type="domain" description="Metalloenzyme" evidence="14">
    <location>
        <begin position="5"/>
        <end position="496"/>
    </location>
</feature>
<evidence type="ECO:0000256" key="4">
    <source>
        <dbReference type="ARBA" id="ARBA00008819"/>
    </source>
</evidence>
<dbReference type="FunFam" id="3.40.1450.10:FF:000002">
    <property type="entry name" value="2,3-bisphosphoglycerate-independent phosphoglycerate mutase"/>
    <property type="match status" value="1"/>
</dbReference>
<dbReference type="InterPro" id="IPR011258">
    <property type="entry name" value="BPG-indep_PGM_N"/>
</dbReference>